<feature type="region of interest" description="Disordered" evidence="1">
    <location>
        <begin position="1"/>
        <end position="34"/>
    </location>
</feature>
<dbReference type="AlphaFoldDB" id="A0A8H6B072"/>
<gene>
    <name evidence="2" type="ORF">Bfra_001246</name>
</gene>
<proteinExistence type="predicted"/>
<dbReference type="Proteomes" id="UP000531561">
    <property type="component" value="Unassembled WGS sequence"/>
</dbReference>
<sequence length="143" mass="15898">MTACIDKREKRGKISHRDAPTVESQHPEESRKKGILSHVVVVAAAYYIHRRSSADTISQIGKISKNIAARSAIAAKLPLNSNGAQAGGDIDTKQEREEEDEDPSKNFDEEADMLEDMIRDKERNQNNWGGGREAGGTWEIPIR</sequence>
<dbReference type="EMBL" id="JABFCT010000003">
    <property type="protein sequence ID" value="KAF5876891.1"/>
    <property type="molecule type" value="Genomic_DNA"/>
</dbReference>
<keyword evidence="3" id="KW-1185">Reference proteome</keyword>
<comment type="caution">
    <text evidence="2">The sequence shown here is derived from an EMBL/GenBank/DDBJ whole genome shotgun (WGS) entry which is preliminary data.</text>
</comment>
<dbReference type="GeneID" id="59255375"/>
<name>A0A8H6B072_9HELO</name>
<evidence type="ECO:0000313" key="3">
    <source>
        <dbReference type="Proteomes" id="UP000531561"/>
    </source>
</evidence>
<feature type="compositionally biased region" description="Basic and acidic residues" evidence="1">
    <location>
        <begin position="15"/>
        <end position="32"/>
    </location>
</feature>
<feature type="region of interest" description="Disordered" evidence="1">
    <location>
        <begin position="75"/>
        <end position="143"/>
    </location>
</feature>
<evidence type="ECO:0000256" key="1">
    <source>
        <dbReference type="SAM" id="MobiDB-lite"/>
    </source>
</evidence>
<protein>
    <submittedName>
        <fullName evidence="2">Uncharacterized protein</fullName>
    </submittedName>
</protein>
<reference evidence="2 3" key="1">
    <citation type="journal article" date="2020" name="Phytopathology">
        <title>A high-quality genome resource of Botrytis fragariae, a new and rapidly spreading fungal pathogen causing strawberry gray mold in the U.S.A.</title>
        <authorList>
            <person name="Wu Y."/>
            <person name="Saski C.A."/>
            <person name="Schnabel G."/>
            <person name="Xiao S."/>
            <person name="Hu M."/>
        </authorList>
    </citation>
    <scope>NUCLEOTIDE SEQUENCE [LARGE SCALE GENOMIC DNA]</scope>
    <source>
        <strain evidence="2 3">BVB16</strain>
    </source>
</reference>
<dbReference type="RefSeq" id="XP_037195837.1">
    <property type="nucleotide sequence ID" value="XM_037331683.1"/>
</dbReference>
<evidence type="ECO:0000313" key="2">
    <source>
        <dbReference type="EMBL" id="KAF5876891.1"/>
    </source>
</evidence>
<accession>A0A8H6B072</accession>
<organism evidence="2 3">
    <name type="scientific">Botrytis fragariae</name>
    <dbReference type="NCBI Taxonomy" id="1964551"/>
    <lineage>
        <taxon>Eukaryota</taxon>
        <taxon>Fungi</taxon>
        <taxon>Dikarya</taxon>
        <taxon>Ascomycota</taxon>
        <taxon>Pezizomycotina</taxon>
        <taxon>Leotiomycetes</taxon>
        <taxon>Helotiales</taxon>
        <taxon>Sclerotiniaceae</taxon>
        <taxon>Botrytis</taxon>
    </lineage>
</organism>
<dbReference type="OrthoDB" id="3556486at2759"/>